<accession>A0A177U2N6</accession>
<reference evidence="3" key="1">
    <citation type="submission" date="2016-04" db="EMBL/GenBank/DDBJ databases">
        <authorList>
            <person name="Nguyen H.D."/>
            <person name="Kesanakurti P."/>
            <person name="Cullis J."/>
            <person name="Levesque C.A."/>
            <person name="Hambleton S."/>
        </authorList>
    </citation>
    <scope>NUCLEOTIDE SEQUENCE</scope>
    <source>
        <strain evidence="3">DAOMC 238032</strain>
    </source>
</reference>
<keyword evidence="5" id="KW-1185">Reference proteome</keyword>
<comment type="caution">
    <text evidence="3">The sequence shown here is derived from an EMBL/GenBank/DDBJ whole genome shotgun (WGS) entry which is preliminary data.</text>
</comment>
<protein>
    <submittedName>
        <fullName evidence="3">Uncharacterized protein</fullName>
    </submittedName>
</protein>
<sequence>MLAATFIVLASTFSVAFVEANFLEVRRPLIACKEPRVVGSLLLEKSSGKTLAPSFHGVTDSKSRALLTTSVKGHRTPGSPFRFTECSSGVMPETGAGNPDGSITYYGQLRSDSQPDQCVTAATIGRSSPTTELVSQPCSTTDNSGLISQWFALTEHQVLGKPSTYALNYVGKTAFSTDNSTYGWTSARATNGARQIELVYSKDGNISTGYSATIRP</sequence>
<feature type="chain" id="PRO_5044550134" evidence="1">
    <location>
        <begin position="21"/>
        <end position="216"/>
    </location>
</feature>
<dbReference type="EMBL" id="CAJHJG010002914">
    <property type="protein sequence ID" value="CAD6924596.1"/>
    <property type="molecule type" value="Genomic_DNA"/>
</dbReference>
<reference evidence="2" key="3">
    <citation type="submission" date="2020-10" db="EMBL/GenBank/DDBJ databases">
        <authorList>
            <person name="Sedaghatjoo S."/>
        </authorList>
    </citation>
    <scope>NUCLEOTIDE SEQUENCE</scope>
    <source>
        <strain evidence="2">AZH3</strain>
    </source>
</reference>
<evidence type="ECO:0000256" key="1">
    <source>
        <dbReference type="SAM" id="SignalP"/>
    </source>
</evidence>
<evidence type="ECO:0000313" key="5">
    <source>
        <dbReference type="Proteomes" id="UP000836402"/>
    </source>
</evidence>
<evidence type="ECO:0000313" key="3">
    <source>
        <dbReference type="EMBL" id="KAE8252017.1"/>
    </source>
</evidence>
<proteinExistence type="predicted"/>
<dbReference type="Proteomes" id="UP000836402">
    <property type="component" value="Unassembled WGS sequence"/>
</dbReference>
<organism evidence="3 4">
    <name type="scientific">Tilletia caries</name>
    <name type="common">wheat bunt fungus</name>
    <dbReference type="NCBI Taxonomy" id="13290"/>
    <lineage>
        <taxon>Eukaryota</taxon>
        <taxon>Fungi</taxon>
        <taxon>Dikarya</taxon>
        <taxon>Basidiomycota</taxon>
        <taxon>Ustilaginomycotina</taxon>
        <taxon>Exobasidiomycetes</taxon>
        <taxon>Tilletiales</taxon>
        <taxon>Tilletiaceae</taxon>
        <taxon>Tilletia</taxon>
    </lineage>
</organism>
<name>A0A177U2N6_9BASI</name>
<gene>
    <name evidence="3" type="ORF">A4X03_0g6269</name>
    <name evidence="2" type="ORF">JKIAZH3_G9873</name>
</gene>
<evidence type="ECO:0000313" key="2">
    <source>
        <dbReference type="EMBL" id="CAD6924596.1"/>
    </source>
</evidence>
<dbReference type="AlphaFoldDB" id="A0A177U2N6"/>
<dbReference type="EMBL" id="LWDD02001159">
    <property type="protein sequence ID" value="KAE8252017.1"/>
    <property type="molecule type" value="Genomic_DNA"/>
</dbReference>
<reference evidence="3" key="2">
    <citation type="journal article" date="2019" name="IMA Fungus">
        <title>Genome sequencing and comparison of five Tilletia species to identify candidate genes for the detection of regulated species infecting wheat.</title>
        <authorList>
            <person name="Nguyen H.D.T."/>
            <person name="Sultana T."/>
            <person name="Kesanakurti P."/>
            <person name="Hambleton S."/>
        </authorList>
    </citation>
    <scope>NUCLEOTIDE SEQUENCE</scope>
    <source>
        <strain evidence="3">DAOMC 238032</strain>
    </source>
</reference>
<keyword evidence="1" id="KW-0732">Signal</keyword>
<evidence type="ECO:0000313" key="4">
    <source>
        <dbReference type="Proteomes" id="UP000077671"/>
    </source>
</evidence>
<dbReference type="Proteomes" id="UP000077671">
    <property type="component" value="Unassembled WGS sequence"/>
</dbReference>
<feature type="signal peptide" evidence="1">
    <location>
        <begin position="1"/>
        <end position="20"/>
    </location>
</feature>